<feature type="compositionally biased region" description="Pro residues" evidence="1">
    <location>
        <begin position="44"/>
        <end position="53"/>
    </location>
</feature>
<organism evidence="2 3">
    <name type="scientific">Sesamum alatum</name>
    <dbReference type="NCBI Taxonomy" id="300844"/>
    <lineage>
        <taxon>Eukaryota</taxon>
        <taxon>Viridiplantae</taxon>
        <taxon>Streptophyta</taxon>
        <taxon>Embryophyta</taxon>
        <taxon>Tracheophyta</taxon>
        <taxon>Spermatophyta</taxon>
        <taxon>Magnoliopsida</taxon>
        <taxon>eudicotyledons</taxon>
        <taxon>Gunneridae</taxon>
        <taxon>Pentapetalae</taxon>
        <taxon>asterids</taxon>
        <taxon>lamiids</taxon>
        <taxon>Lamiales</taxon>
        <taxon>Pedaliaceae</taxon>
        <taxon>Sesamum</taxon>
    </lineage>
</organism>
<dbReference type="AlphaFoldDB" id="A0AAE1XRR7"/>
<reference evidence="2" key="2">
    <citation type="journal article" date="2024" name="Plant">
        <title>Genomic evolution and insights into agronomic trait innovations of Sesamum species.</title>
        <authorList>
            <person name="Miao H."/>
            <person name="Wang L."/>
            <person name="Qu L."/>
            <person name="Liu H."/>
            <person name="Sun Y."/>
            <person name="Le M."/>
            <person name="Wang Q."/>
            <person name="Wei S."/>
            <person name="Zheng Y."/>
            <person name="Lin W."/>
            <person name="Duan Y."/>
            <person name="Cao H."/>
            <person name="Xiong S."/>
            <person name="Wang X."/>
            <person name="Wei L."/>
            <person name="Li C."/>
            <person name="Ma Q."/>
            <person name="Ju M."/>
            <person name="Zhao R."/>
            <person name="Li G."/>
            <person name="Mu C."/>
            <person name="Tian Q."/>
            <person name="Mei H."/>
            <person name="Zhang T."/>
            <person name="Gao T."/>
            <person name="Zhang H."/>
        </authorList>
    </citation>
    <scope>NUCLEOTIDE SEQUENCE</scope>
    <source>
        <strain evidence="2">3651</strain>
    </source>
</reference>
<feature type="compositionally biased region" description="Polar residues" evidence="1">
    <location>
        <begin position="69"/>
        <end position="86"/>
    </location>
</feature>
<comment type="caution">
    <text evidence="2">The sequence shown here is derived from an EMBL/GenBank/DDBJ whole genome shotgun (WGS) entry which is preliminary data.</text>
</comment>
<feature type="compositionally biased region" description="Basic residues" evidence="1">
    <location>
        <begin position="1"/>
        <end position="15"/>
    </location>
</feature>
<gene>
    <name evidence="2" type="ORF">Salat_2515000</name>
</gene>
<dbReference type="Proteomes" id="UP001293254">
    <property type="component" value="Unassembled WGS sequence"/>
</dbReference>
<name>A0AAE1XRR7_9LAMI</name>
<feature type="region of interest" description="Disordered" evidence="1">
    <location>
        <begin position="1"/>
        <end position="91"/>
    </location>
</feature>
<accession>A0AAE1XRR7</accession>
<sequence>MPPKVLHRPITRKLKAASQEESSAILEPTSVAPASLIDTRSDFPSPPTSPCPSRPSSCSLHEAVEDTQGVDNESPLSLSKSTTAPVATNKRDRGISVGKSIEKAIVENDGKFLEIEFPEGFRKPLRFANHLANGIGIVVRHSPELDYISHWSDIPEHKKLAVYAALDAWFIIKESTNEIVKLYMDDMFQKSYTHWKGRLSAS</sequence>
<evidence type="ECO:0000313" key="3">
    <source>
        <dbReference type="Proteomes" id="UP001293254"/>
    </source>
</evidence>
<protein>
    <submittedName>
        <fullName evidence="2">Uncharacterized protein</fullName>
    </submittedName>
</protein>
<evidence type="ECO:0000313" key="2">
    <source>
        <dbReference type="EMBL" id="KAK4416895.1"/>
    </source>
</evidence>
<evidence type="ECO:0000256" key="1">
    <source>
        <dbReference type="SAM" id="MobiDB-lite"/>
    </source>
</evidence>
<reference evidence="2" key="1">
    <citation type="submission" date="2020-06" db="EMBL/GenBank/DDBJ databases">
        <authorList>
            <person name="Li T."/>
            <person name="Hu X."/>
            <person name="Zhang T."/>
            <person name="Song X."/>
            <person name="Zhang H."/>
            <person name="Dai N."/>
            <person name="Sheng W."/>
            <person name="Hou X."/>
            <person name="Wei L."/>
        </authorList>
    </citation>
    <scope>NUCLEOTIDE SEQUENCE</scope>
    <source>
        <strain evidence="2">3651</strain>
        <tissue evidence="2">Leaf</tissue>
    </source>
</reference>
<proteinExistence type="predicted"/>
<dbReference type="EMBL" id="JACGWO010000010">
    <property type="protein sequence ID" value="KAK4416895.1"/>
    <property type="molecule type" value="Genomic_DNA"/>
</dbReference>
<keyword evidence="3" id="KW-1185">Reference proteome</keyword>